<protein>
    <submittedName>
        <fullName evidence="4">DUF2807 domain-containing protein</fullName>
    </submittedName>
</protein>
<name>A0A5C6LZF8_9BACT</name>
<proteinExistence type="predicted"/>
<evidence type="ECO:0000313" key="4">
    <source>
        <dbReference type="EMBL" id="TWW01980.1"/>
    </source>
</evidence>
<evidence type="ECO:0000313" key="5">
    <source>
        <dbReference type="Proteomes" id="UP000318815"/>
    </source>
</evidence>
<organism evidence="4 5">
    <name type="scientific">Chitinophaga pinensis</name>
    <dbReference type="NCBI Taxonomy" id="79329"/>
    <lineage>
        <taxon>Bacteria</taxon>
        <taxon>Pseudomonadati</taxon>
        <taxon>Bacteroidota</taxon>
        <taxon>Chitinophagia</taxon>
        <taxon>Chitinophagales</taxon>
        <taxon>Chitinophagaceae</taxon>
        <taxon>Chitinophaga</taxon>
    </lineage>
</organism>
<dbReference type="RefSeq" id="WP_146303476.1">
    <property type="nucleotide sequence ID" value="NZ_VOHS01000002.1"/>
</dbReference>
<evidence type="ECO:0000256" key="1">
    <source>
        <dbReference type="SAM" id="MobiDB-lite"/>
    </source>
</evidence>
<gene>
    <name evidence="4" type="ORF">FEF09_02240</name>
</gene>
<dbReference type="OrthoDB" id="1014513at2"/>
<evidence type="ECO:0000256" key="2">
    <source>
        <dbReference type="SAM" id="SignalP"/>
    </source>
</evidence>
<keyword evidence="2" id="KW-0732">Signal</keyword>
<dbReference type="Gene3D" id="2.160.20.120">
    <property type="match status" value="1"/>
</dbReference>
<feature type="signal peptide" evidence="2">
    <location>
        <begin position="1"/>
        <end position="21"/>
    </location>
</feature>
<evidence type="ECO:0000259" key="3">
    <source>
        <dbReference type="Pfam" id="PF10988"/>
    </source>
</evidence>
<dbReference type="PANTHER" id="PTHR39200">
    <property type="entry name" value="HYPOTHETICAL EXPORTED PROTEIN"/>
    <property type="match status" value="1"/>
</dbReference>
<feature type="chain" id="PRO_5022815333" evidence="2">
    <location>
        <begin position="22"/>
        <end position="239"/>
    </location>
</feature>
<reference evidence="4 5" key="1">
    <citation type="submission" date="2019-08" db="EMBL/GenBank/DDBJ databases">
        <title>Whole genome sequencing of chitin degrading bacteria Chitinophaga pinensis YS16.</title>
        <authorList>
            <person name="Singh R.P."/>
            <person name="Manchanda G."/>
            <person name="Maurya I.K."/>
            <person name="Joshi N.K."/>
            <person name="Srivastava A.K."/>
        </authorList>
    </citation>
    <scope>NUCLEOTIDE SEQUENCE [LARGE SCALE GENOMIC DNA]</scope>
    <source>
        <strain evidence="4 5">YS-16</strain>
    </source>
</reference>
<feature type="domain" description="Putative auto-transporter adhesin head GIN" evidence="3">
    <location>
        <begin position="42"/>
        <end position="224"/>
    </location>
</feature>
<dbReference type="Pfam" id="PF10988">
    <property type="entry name" value="DUF2807"/>
    <property type="match status" value="1"/>
</dbReference>
<keyword evidence="5" id="KW-1185">Reference proteome</keyword>
<comment type="caution">
    <text evidence="4">The sequence shown here is derived from an EMBL/GenBank/DDBJ whole genome shotgun (WGS) entry which is preliminary data.</text>
</comment>
<dbReference type="PROSITE" id="PS51257">
    <property type="entry name" value="PROKAR_LIPOPROTEIN"/>
    <property type="match status" value="1"/>
</dbReference>
<dbReference type="PANTHER" id="PTHR39200:SF1">
    <property type="entry name" value="AUTO-TRANSPORTER ADHESIN HEAD GIN DOMAIN-CONTAINING PROTEIN-RELATED"/>
    <property type="match status" value="1"/>
</dbReference>
<feature type="region of interest" description="Disordered" evidence="1">
    <location>
        <begin position="219"/>
        <end position="239"/>
    </location>
</feature>
<dbReference type="AlphaFoldDB" id="A0A5C6LZF8"/>
<dbReference type="Proteomes" id="UP000318815">
    <property type="component" value="Unassembled WGS sequence"/>
</dbReference>
<sequence length="239" mass="24744">MKKVLYVSGFALLLFVLQSCGGPRLKGSGNVSTETRSVTGSYSKVALKGSMDVEFTQGPAQAAIIEADDNILPYIELNVHDDELVVDLKDDVSIKSHHGIKIKITAPDVYQLSLSGSGNIVVTNTLENSEPVRFKLTGAGNVVAAVNSPRVIASSAGSGDIKLTGETKDLEVSMAGSGNFEGAELHTENTKVTIAGSGNADVHASLKLNAKIVGSGDVSYKGSPEVTSSIAGSGSVHKD</sequence>
<dbReference type="EMBL" id="VOHS01000002">
    <property type="protein sequence ID" value="TWW01980.1"/>
    <property type="molecule type" value="Genomic_DNA"/>
</dbReference>
<dbReference type="InterPro" id="IPR021255">
    <property type="entry name" value="DUF2807"/>
</dbReference>
<accession>A0A5C6LZF8</accession>